<keyword evidence="9 10" id="KW-0998">Cell outer membrane</keyword>
<feature type="domain" description="TonB-dependent receptor-like beta-barrel" evidence="13">
    <location>
        <begin position="327"/>
        <end position="761"/>
    </location>
</feature>
<evidence type="ECO:0000256" key="8">
    <source>
        <dbReference type="ARBA" id="ARBA00023136"/>
    </source>
</evidence>
<keyword evidence="8 10" id="KW-0472">Membrane</keyword>
<dbReference type="Gene3D" id="2.170.130.10">
    <property type="entry name" value="TonB-dependent receptor, plug domain"/>
    <property type="match status" value="1"/>
</dbReference>
<organism evidence="15 16">
    <name type="scientific">Sphingomonas abietis</name>
    <dbReference type="NCBI Taxonomy" id="3012344"/>
    <lineage>
        <taxon>Bacteria</taxon>
        <taxon>Pseudomonadati</taxon>
        <taxon>Pseudomonadota</taxon>
        <taxon>Alphaproteobacteria</taxon>
        <taxon>Sphingomonadales</taxon>
        <taxon>Sphingomonadaceae</taxon>
        <taxon>Sphingomonas</taxon>
    </lineage>
</organism>
<comment type="similarity">
    <text evidence="10 11">Belongs to the TonB-dependent receptor family.</text>
</comment>
<dbReference type="Proteomes" id="UP001210865">
    <property type="component" value="Chromosome"/>
</dbReference>
<dbReference type="Pfam" id="PF00593">
    <property type="entry name" value="TonB_dep_Rec_b-barrel"/>
    <property type="match status" value="1"/>
</dbReference>
<feature type="domain" description="TonB-dependent receptor plug" evidence="14">
    <location>
        <begin position="66"/>
        <end position="167"/>
    </location>
</feature>
<protein>
    <submittedName>
        <fullName evidence="15">TonB-dependent receptor</fullName>
    </submittedName>
</protein>
<proteinExistence type="inferred from homology"/>
<keyword evidence="3 10" id="KW-1134">Transmembrane beta strand</keyword>
<dbReference type="SUPFAM" id="SSF56935">
    <property type="entry name" value="Porins"/>
    <property type="match status" value="1"/>
</dbReference>
<dbReference type="RefSeq" id="WP_270077906.1">
    <property type="nucleotide sequence ID" value="NZ_CP115174.1"/>
</dbReference>
<evidence type="ECO:0000256" key="11">
    <source>
        <dbReference type="RuleBase" id="RU003357"/>
    </source>
</evidence>
<evidence type="ECO:0000256" key="4">
    <source>
        <dbReference type="ARBA" id="ARBA00022692"/>
    </source>
</evidence>
<evidence type="ECO:0000256" key="1">
    <source>
        <dbReference type="ARBA" id="ARBA00004571"/>
    </source>
</evidence>
<dbReference type="Gene3D" id="2.40.170.20">
    <property type="entry name" value="TonB-dependent receptor, beta-barrel domain"/>
    <property type="match status" value="1"/>
</dbReference>
<dbReference type="EMBL" id="CP115174">
    <property type="protein sequence ID" value="WBO23271.1"/>
    <property type="molecule type" value="Genomic_DNA"/>
</dbReference>
<evidence type="ECO:0000256" key="10">
    <source>
        <dbReference type="PROSITE-ProRule" id="PRU01360"/>
    </source>
</evidence>
<dbReference type="Pfam" id="PF07715">
    <property type="entry name" value="Plug"/>
    <property type="match status" value="1"/>
</dbReference>
<evidence type="ECO:0000256" key="3">
    <source>
        <dbReference type="ARBA" id="ARBA00022452"/>
    </source>
</evidence>
<evidence type="ECO:0000259" key="14">
    <source>
        <dbReference type="Pfam" id="PF07715"/>
    </source>
</evidence>
<accession>A0ABY7NUY5</accession>
<evidence type="ECO:0000256" key="2">
    <source>
        <dbReference type="ARBA" id="ARBA00022448"/>
    </source>
</evidence>
<feature type="signal peptide" evidence="12">
    <location>
        <begin position="1"/>
        <end position="24"/>
    </location>
</feature>
<keyword evidence="16" id="KW-1185">Reference proteome</keyword>
<dbReference type="InterPro" id="IPR000531">
    <property type="entry name" value="Beta-barrel_TonB"/>
</dbReference>
<keyword evidence="15" id="KW-0675">Receptor</keyword>
<gene>
    <name evidence="15" type="ORF">PBT88_03790</name>
</gene>
<evidence type="ECO:0000256" key="5">
    <source>
        <dbReference type="ARBA" id="ARBA00022729"/>
    </source>
</evidence>
<keyword evidence="7 11" id="KW-0798">TonB box</keyword>
<feature type="chain" id="PRO_5045936965" evidence="12">
    <location>
        <begin position="25"/>
        <end position="785"/>
    </location>
</feature>
<evidence type="ECO:0000256" key="12">
    <source>
        <dbReference type="SAM" id="SignalP"/>
    </source>
</evidence>
<dbReference type="PROSITE" id="PS52016">
    <property type="entry name" value="TONB_DEPENDENT_REC_3"/>
    <property type="match status" value="1"/>
</dbReference>
<dbReference type="InterPro" id="IPR036942">
    <property type="entry name" value="Beta-barrel_TonB_sf"/>
</dbReference>
<dbReference type="PANTHER" id="PTHR30069">
    <property type="entry name" value="TONB-DEPENDENT OUTER MEMBRANE RECEPTOR"/>
    <property type="match status" value="1"/>
</dbReference>
<dbReference type="InterPro" id="IPR037066">
    <property type="entry name" value="Plug_dom_sf"/>
</dbReference>
<comment type="subcellular location">
    <subcellularLocation>
        <location evidence="1 10">Cell outer membrane</location>
        <topology evidence="1 10">Multi-pass membrane protein</topology>
    </subcellularLocation>
</comment>
<keyword evidence="4 10" id="KW-0812">Transmembrane</keyword>
<keyword evidence="6" id="KW-0406">Ion transport</keyword>
<evidence type="ECO:0000256" key="6">
    <source>
        <dbReference type="ARBA" id="ARBA00023065"/>
    </source>
</evidence>
<evidence type="ECO:0000259" key="13">
    <source>
        <dbReference type="Pfam" id="PF00593"/>
    </source>
</evidence>
<sequence length="785" mass="86335">MSRISRALFCAPFLPWAPCATAHAQTVSPIITAGADTARPDDILVIGQNKHPIAIEPRGLSVSLGDAQFAGVNATNVEDLIKYAPDFFVRSRYIGDNNGVPGFRGTHSTQSARTLVMVDGFVISDFLGNSFSYPPAWGVVSPHEVQQFDIVYGPYSARYVGNSMGGIVNITTRAPEKTEAFFNLQNFYQPYDQFKSHDDLWGHSAEGGFAWKPRDSSWGARLSARRLINQAQPMQYYQLGYSAAVYDNPTAGTPILGAVVDPKLMPATGTKVVTPVVGDYSMILSRQDQTRAELRYDQGDVHSELLFAYWWNEEKTLDPASYITDAAGNPFYGNSSGLVSFGGHSYTLNAASSFRQGLFFKNEYLVGGKIEAPLAGFDVRLNLSTLRFARQDSYQSNGYAAGLADGAGQWTRQGPTGWYTGDLLATRTIGRHALAFGVDASLYETDQSVFNTSHWREGSDPALTTRTFGRNTTVGVFAEDAIAFGDATKLTVGARYDRWHAYDGGIIAVASSGAQAGLPVTQHYAGRTDHAWSPKVALRHIFAGDWVAELSLAMATRFPTVGELFQGSLNGDGSFNANSFDPTLKPERSKDANLLLRHRFGPVTLTGSAFYQRVHNSIFNFLGFNQNGVSTSSFKNIDITRQYGVELIAETHNWPIDRLDMDGNAAWIDAITVKNPSDPASEGVAFPRIPRWRLNGNLRYRVTPTLQAVIGVRYASRPNSDIDGLYRGDDYGYTSELFALDLRANYDVSKRLRFSAGVNNLTNDKAWVYHPYPQRTFLMEAGVKL</sequence>
<evidence type="ECO:0000313" key="16">
    <source>
        <dbReference type="Proteomes" id="UP001210865"/>
    </source>
</evidence>
<evidence type="ECO:0000256" key="7">
    <source>
        <dbReference type="ARBA" id="ARBA00023077"/>
    </source>
</evidence>
<evidence type="ECO:0000313" key="15">
    <source>
        <dbReference type="EMBL" id="WBO23271.1"/>
    </source>
</evidence>
<dbReference type="PANTHER" id="PTHR30069:SF53">
    <property type="entry name" value="COLICIN I RECEPTOR-RELATED"/>
    <property type="match status" value="1"/>
</dbReference>
<keyword evidence="5 12" id="KW-0732">Signal</keyword>
<keyword evidence="2 10" id="KW-0813">Transport</keyword>
<reference evidence="15 16" key="1">
    <citation type="submission" date="2022-12" db="EMBL/GenBank/DDBJ databases">
        <title>Sphingomonas abieness sp. nov., an endophytic bacterium isolated from Abies koreana.</title>
        <authorList>
            <person name="Jiang L."/>
            <person name="Lee J."/>
        </authorList>
    </citation>
    <scope>NUCLEOTIDE SEQUENCE [LARGE SCALE GENOMIC DNA]</scope>
    <source>
        <strain evidence="16">PAMB 00755</strain>
    </source>
</reference>
<name>A0ABY7NUY5_9SPHN</name>
<evidence type="ECO:0000256" key="9">
    <source>
        <dbReference type="ARBA" id="ARBA00023237"/>
    </source>
</evidence>
<dbReference type="InterPro" id="IPR039426">
    <property type="entry name" value="TonB-dep_rcpt-like"/>
</dbReference>
<dbReference type="InterPro" id="IPR012910">
    <property type="entry name" value="Plug_dom"/>
</dbReference>